<organism evidence="1 2">
    <name type="scientific">Clostridium kluyveri (strain ATCC 8527 / DSM 555 / NBRC 12016 / NCIMB 10680 / K1)</name>
    <dbReference type="NCBI Taxonomy" id="431943"/>
    <lineage>
        <taxon>Bacteria</taxon>
        <taxon>Bacillati</taxon>
        <taxon>Bacillota</taxon>
        <taxon>Clostridia</taxon>
        <taxon>Eubacteriales</taxon>
        <taxon>Clostridiaceae</taxon>
        <taxon>Clostridium</taxon>
    </lineage>
</organism>
<dbReference type="HOGENOM" id="CLU_2914334_0_0_9"/>
<gene>
    <name evidence="1" type="ordered locus">CKL_2010</name>
</gene>
<dbReference type="KEGG" id="ckl:CKL_2010"/>
<dbReference type="Gene3D" id="1.10.1220.10">
    <property type="entry name" value="Met repressor-like"/>
    <property type="match status" value="1"/>
</dbReference>
<dbReference type="SUPFAM" id="SSF47598">
    <property type="entry name" value="Ribbon-helix-helix"/>
    <property type="match status" value="1"/>
</dbReference>
<keyword evidence="2" id="KW-1185">Reference proteome</keyword>
<accession>A5MYS6</accession>
<dbReference type="STRING" id="431943.CKL_2010"/>
<protein>
    <submittedName>
        <fullName evidence="1">Uncharacterized protein</fullName>
    </submittedName>
</protein>
<evidence type="ECO:0000313" key="1">
    <source>
        <dbReference type="EMBL" id="EDK34022.1"/>
    </source>
</evidence>
<dbReference type="Pfam" id="PF05534">
    <property type="entry name" value="HicB"/>
    <property type="match status" value="1"/>
</dbReference>
<sequence length="61" mass="7128">MNSSKRNQTTLRIPKELDEKLTNKAKELGVSKNAYILMLITNFYDKPLFNKETELIQKEVV</sequence>
<evidence type="ECO:0000313" key="2">
    <source>
        <dbReference type="Proteomes" id="UP000002411"/>
    </source>
</evidence>
<dbReference type="InterPro" id="IPR008651">
    <property type="entry name" value="Uncharacterised_HicB"/>
</dbReference>
<proteinExistence type="predicted"/>
<dbReference type="InterPro" id="IPR010985">
    <property type="entry name" value="Ribbon_hlx_hlx"/>
</dbReference>
<dbReference type="Proteomes" id="UP000002411">
    <property type="component" value="Chromosome"/>
</dbReference>
<dbReference type="AlphaFoldDB" id="A5MYS6"/>
<name>A5MYS6_CLOK5</name>
<dbReference type="GO" id="GO:0006355">
    <property type="term" value="P:regulation of DNA-templated transcription"/>
    <property type="evidence" value="ECO:0007669"/>
    <property type="project" value="InterPro"/>
</dbReference>
<dbReference type="RefSeq" id="WP_012102348.1">
    <property type="nucleotide sequence ID" value="NC_009706.1"/>
</dbReference>
<dbReference type="EMBL" id="CP000673">
    <property type="protein sequence ID" value="EDK34022.1"/>
    <property type="molecule type" value="Genomic_DNA"/>
</dbReference>
<reference evidence="1 2" key="1">
    <citation type="journal article" date="2008" name="Proc. Natl. Acad. Sci. U.S.A.">
        <title>The genome of Clostridium kluyveri, a strict anaerobe with unique metabolic features.</title>
        <authorList>
            <person name="Seedorf H."/>
            <person name="Fricke W.F."/>
            <person name="Veith B."/>
            <person name="Brueggemann H."/>
            <person name="Liesegang H."/>
            <person name="Strittmatter A."/>
            <person name="Miethke M."/>
            <person name="Buckel W."/>
            <person name="Hinderberger J."/>
            <person name="Li F."/>
            <person name="Hagemeier C."/>
            <person name="Thauer R.K."/>
            <person name="Gottschalk G."/>
        </authorList>
    </citation>
    <scope>NUCLEOTIDE SEQUENCE [LARGE SCALE GENOMIC DNA]</scope>
    <source>
        <strain evidence="2">ATCC 8527 / DSM 555 / NCIMB 10680</strain>
    </source>
</reference>
<dbReference type="InterPro" id="IPR013321">
    <property type="entry name" value="Arc_rbn_hlx_hlx"/>
</dbReference>